<dbReference type="Proteomes" id="UP001234178">
    <property type="component" value="Unassembled WGS sequence"/>
</dbReference>
<proteinExistence type="predicted"/>
<organism evidence="3 4">
    <name type="scientific">Daphnia magna</name>
    <dbReference type="NCBI Taxonomy" id="35525"/>
    <lineage>
        <taxon>Eukaryota</taxon>
        <taxon>Metazoa</taxon>
        <taxon>Ecdysozoa</taxon>
        <taxon>Arthropoda</taxon>
        <taxon>Crustacea</taxon>
        <taxon>Branchiopoda</taxon>
        <taxon>Diplostraca</taxon>
        <taxon>Cladocera</taxon>
        <taxon>Anomopoda</taxon>
        <taxon>Daphniidae</taxon>
        <taxon>Daphnia</taxon>
    </lineage>
</organism>
<dbReference type="EMBL" id="JAOYFB010000040">
    <property type="protein sequence ID" value="KAK4037873.1"/>
    <property type="molecule type" value="Genomic_DNA"/>
</dbReference>
<accession>A0ABR0B851</accession>
<feature type="signal peptide" evidence="2">
    <location>
        <begin position="1"/>
        <end position="23"/>
    </location>
</feature>
<gene>
    <name evidence="3" type="ORF">OUZ56_029899</name>
</gene>
<evidence type="ECO:0000256" key="1">
    <source>
        <dbReference type="SAM" id="MobiDB-lite"/>
    </source>
</evidence>
<feature type="compositionally biased region" description="Low complexity" evidence="1">
    <location>
        <begin position="29"/>
        <end position="45"/>
    </location>
</feature>
<feature type="region of interest" description="Disordered" evidence="1">
    <location>
        <begin position="29"/>
        <end position="63"/>
    </location>
</feature>
<evidence type="ECO:0000313" key="3">
    <source>
        <dbReference type="EMBL" id="KAK4037873.1"/>
    </source>
</evidence>
<evidence type="ECO:0000313" key="4">
    <source>
        <dbReference type="Proteomes" id="UP001234178"/>
    </source>
</evidence>
<evidence type="ECO:0000256" key="2">
    <source>
        <dbReference type="SAM" id="SignalP"/>
    </source>
</evidence>
<feature type="chain" id="PRO_5046340832" description="Secreted protein" evidence="2">
    <location>
        <begin position="24"/>
        <end position="63"/>
    </location>
</feature>
<feature type="compositionally biased region" description="Basic residues" evidence="1">
    <location>
        <begin position="46"/>
        <end position="63"/>
    </location>
</feature>
<reference evidence="3 4" key="1">
    <citation type="journal article" date="2023" name="Nucleic Acids Res.">
        <title>The hologenome of Daphnia magna reveals possible DNA methylation and microbiome-mediated evolution of the host genome.</title>
        <authorList>
            <person name="Chaturvedi A."/>
            <person name="Li X."/>
            <person name="Dhandapani V."/>
            <person name="Marshall H."/>
            <person name="Kissane S."/>
            <person name="Cuenca-Cambronero M."/>
            <person name="Asole G."/>
            <person name="Calvet F."/>
            <person name="Ruiz-Romero M."/>
            <person name="Marangio P."/>
            <person name="Guigo R."/>
            <person name="Rago D."/>
            <person name="Mirbahai L."/>
            <person name="Eastwood N."/>
            <person name="Colbourne J.K."/>
            <person name="Zhou J."/>
            <person name="Mallon E."/>
            <person name="Orsini L."/>
        </authorList>
    </citation>
    <scope>NUCLEOTIDE SEQUENCE [LARGE SCALE GENOMIC DNA]</scope>
    <source>
        <strain evidence="3">LRV0_1</strain>
    </source>
</reference>
<keyword evidence="4" id="KW-1185">Reference proteome</keyword>
<evidence type="ECO:0008006" key="5">
    <source>
        <dbReference type="Google" id="ProtNLM"/>
    </source>
</evidence>
<name>A0ABR0B851_9CRUS</name>
<protein>
    <recommendedName>
        <fullName evidence="5">Secreted protein</fullName>
    </recommendedName>
</protein>
<keyword evidence="2" id="KW-0732">Signal</keyword>
<sequence>MAGSSLGVDAWMILAIWMARCSAADGGWRQWQQGGRDSKAANTAKTARRRTTSKRKTATIKKD</sequence>
<comment type="caution">
    <text evidence="3">The sequence shown here is derived from an EMBL/GenBank/DDBJ whole genome shotgun (WGS) entry which is preliminary data.</text>
</comment>